<accession>A0A1X2HP96</accession>
<dbReference type="GO" id="GO:0038023">
    <property type="term" value="F:signaling receptor activity"/>
    <property type="evidence" value="ECO:0007669"/>
    <property type="project" value="TreeGrafter"/>
</dbReference>
<feature type="transmembrane region" description="Helical" evidence="7">
    <location>
        <begin position="428"/>
        <end position="448"/>
    </location>
</feature>
<proteinExistence type="predicted"/>
<name>A0A1X2HP96_SYNRA</name>
<keyword evidence="4 7" id="KW-0472">Membrane</keyword>
<feature type="transmembrane region" description="Helical" evidence="7">
    <location>
        <begin position="388"/>
        <end position="407"/>
    </location>
</feature>
<evidence type="ECO:0000256" key="1">
    <source>
        <dbReference type="ARBA" id="ARBA00004141"/>
    </source>
</evidence>
<evidence type="ECO:0000313" key="8">
    <source>
        <dbReference type="EMBL" id="ORZ01178.1"/>
    </source>
</evidence>
<keyword evidence="9" id="KW-1185">Reference proteome</keyword>
<comment type="subcellular location">
    <subcellularLocation>
        <location evidence="1">Membrane</location>
        <topology evidence="1">Multi-pass membrane protein</topology>
    </subcellularLocation>
</comment>
<evidence type="ECO:0000256" key="2">
    <source>
        <dbReference type="ARBA" id="ARBA00022692"/>
    </source>
</evidence>
<feature type="transmembrane region" description="Helical" evidence="7">
    <location>
        <begin position="356"/>
        <end position="376"/>
    </location>
</feature>
<evidence type="ECO:0000256" key="6">
    <source>
        <dbReference type="SAM" id="Coils"/>
    </source>
</evidence>
<keyword evidence="6" id="KW-0175">Coiled coil</keyword>
<feature type="binding site" evidence="5">
    <location>
        <position position="430"/>
    </location>
    <ligand>
        <name>Zn(2+)</name>
        <dbReference type="ChEBI" id="CHEBI:29105"/>
    </ligand>
</feature>
<dbReference type="GO" id="GO:0016020">
    <property type="term" value="C:membrane"/>
    <property type="evidence" value="ECO:0007669"/>
    <property type="project" value="UniProtKB-SubCell"/>
</dbReference>
<dbReference type="Pfam" id="PF03006">
    <property type="entry name" value="HlyIII"/>
    <property type="match status" value="1"/>
</dbReference>
<comment type="caution">
    <text evidence="8">The sequence shown here is derived from an EMBL/GenBank/DDBJ whole genome shotgun (WGS) entry which is preliminary data.</text>
</comment>
<keyword evidence="3 7" id="KW-1133">Transmembrane helix</keyword>
<dbReference type="Proteomes" id="UP000242180">
    <property type="component" value="Unassembled WGS sequence"/>
</dbReference>
<dbReference type="EMBL" id="MCGN01000002">
    <property type="protein sequence ID" value="ORZ01178.1"/>
    <property type="molecule type" value="Genomic_DNA"/>
</dbReference>
<keyword evidence="2 7" id="KW-0812">Transmembrane</keyword>
<sequence length="461" mass="53208">MQNLLTSAGACDDARDMDTLFRDQLAPLLQKFKYRLSQVEQSVSSRRLQDYTRTKMERAYQALETLDKEWQQRWQDFSLAEKKKYQQLSAFYHSLDQSMTDLAEKYKELEQTLMVSDDYFEKALDDTIDAMMNKIEEIDARISDAVERTLHMRQVVHEKINAVKGLASEQMDHLKQAVAKGAKQLLHYEELPVPWRNNMYIHTGYRFLSTPAQCWHSLLYLHNETGNIYTHLIGFIAFFSLGIYELFYSALLSEAPLIDRVIFAVFFCAACKCLMCSTVWHTLSGISDYHLFKRVACLDYVGISVLICASVVLTEYYGFYCHDTWRNTYMAGTGTLAVIGTIIPFMEWFEKHEMKWLRISFFIALAASGAVPLAHLYTTYGAATLFEWLSPVAKSIACYSLGVVVYGNQWPEAFWPGKFDHLGHSHQLWHLFVCGGIWYHYTAAVSFVSQRQNFGMCPLPE</sequence>
<dbReference type="FunCoup" id="A0A1X2HP96">
    <property type="interactions" value="8"/>
</dbReference>
<dbReference type="GO" id="GO:0046872">
    <property type="term" value="F:metal ion binding"/>
    <property type="evidence" value="ECO:0007669"/>
    <property type="project" value="UniProtKB-KW"/>
</dbReference>
<feature type="binding site" evidence="5">
    <location>
        <position position="281"/>
    </location>
    <ligand>
        <name>Zn(2+)</name>
        <dbReference type="ChEBI" id="CHEBI:29105"/>
    </ligand>
</feature>
<dbReference type="OrthoDB" id="5585746at2759"/>
<evidence type="ECO:0000313" key="9">
    <source>
        <dbReference type="Proteomes" id="UP000242180"/>
    </source>
</evidence>
<keyword evidence="5" id="KW-0862">Zinc</keyword>
<evidence type="ECO:0000256" key="5">
    <source>
        <dbReference type="PIRSR" id="PIRSR604254-1"/>
    </source>
</evidence>
<keyword evidence="5" id="KW-0479">Metal-binding</keyword>
<protein>
    <submittedName>
        <fullName evidence="8">Hemolysin-III related-domain-containing protein</fullName>
    </submittedName>
</protein>
<dbReference type="PANTHER" id="PTHR20855">
    <property type="entry name" value="ADIPOR/PROGESTIN RECEPTOR-RELATED"/>
    <property type="match status" value="1"/>
</dbReference>
<dbReference type="InParanoid" id="A0A1X2HP96"/>
<feature type="coiled-coil region" evidence="6">
    <location>
        <begin position="92"/>
        <end position="148"/>
    </location>
</feature>
<dbReference type="AlphaFoldDB" id="A0A1X2HP96"/>
<feature type="transmembrane region" description="Helical" evidence="7">
    <location>
        <begin position="295"/>
        <end position="317"/>
    </location>
</feature>
<dbReference type="STRING" id="13706.A0A1X2HP96"/>
<organism evidence="8 9">
    <name type="scientific">Syncephalastrum racemosum</name>
    <name type="common">Filamentous fungus</name>
    <dbReference type="NCBI Taxonomy" id="13706"/>
    <lineage>
        <taxon>Eukaryota</taxon>
        <taxon>Fungi</taxon>
        <taxon>Fungi incertae sedis</taxon>
        <taxon>Mucoromycota</taxon>
        <taxon>Mucoromycotina</taxon>
        <taxon>Mucoromycetes</taxon>
        <taxon>Mucorales</taxon>
        <taxon>Syncephalastraceae</taxon>
        <taxon>Syncephalastrum</taxon>
    </lineage>
</organism>
<dbReference type="GO" id="GO:0006882">
    <property type="term" value="P:intracellular zinc ion homeostasis"/>
    <property type="evidence" value="ECO:0007669"/>
    <property type="project" value="TreeGrafter"/>
</dbReference>
<reference evidence="8 9" key="1">
    <citation type="submission" date="2016-07" db="EMBL/GenBank/DDBJ databases">
        <title>Pervasive Adenine N6-methylation of Active Genes in Fungi.</title>
        <authorList>
            <consortium name="DOE Joint Genome Institute"/>
            <person name="Mondo S.J."/>
            <person name="Dannebaum R.O."/>
            <person name="Kuo R.C."/>
            <person name="Labutti K."/>
            <person name="Haridas S."/>
            <person name="Kuo A."/>
            <person name="Salamov A."/>
            <person name="Ahrendt S.R."/>
            <person name="Lipzen A."/>
            <person name="Sullivan W."/>
            <person name="Andreopoulos W.B."/>
            <person name="Clum A."/>
            <person name="Lindquist E."/>
            <person name="Daum C."/>
            <person name="Ramamoorthy G.K."/>
            <person name="Gryganskyi A."/>
            <person name="Culley D."/>
            <person name="Magnuson J.K."/>
            <person name="James T.Y."/>
            <person name="O'Malley M.A."/>
            <person name="Stajich J.E."/>
            <person name="Spatafora J.W."/>
            <person name="Visel A."/>
            <person name="Grigoriev I.V."/>
        </authorList>
    </citation>
    <scope>NUCLEOTIDE SEQUENCE [LARGE SCALE GENOMIC DNA]</scope>
    <source>
        <strain evidence="8 9">NRRL 2496</strain>
    </source>
</reference>
<dbReference type="PANTHER" id="PTHR20855:SF97">
    <property type="entry name" value="ADIPOR-LIKE RECEPTOR IZH3-RELATED"/>
    <property type="match status" value="1"/>
</dbReference>
<feature type="binding site" evidence="5">
    <location>
        <position position="426"/>
    </location>
    <ligand>
        <name>Zn(2+)</name>
        <dbReference type="ChEBI" id="CHEBI:29105"/>
    </ligand>
</feature>
<evidence type="ECO:0000256" key="3">
    <source>
        <dbReference type="ARBA" id="ARBA00022989"/>
    </source>
</evidence>
<evidence type="ECO:0000256" key="7">
    <source>
        <dbReference type="SAM" id="Phobius"/>
    </source>
</evidence>
<dbReference type="OMA" id="SRWTYIL"/>
<dbReference type="InterPro" id="IPR004254">
    <property type="entry name" value="AdipoR/HlyIII-related"/>
</dbReference>
<feature type="transmembrane region" description="Helical" evidence="7">
    <location>
        <begin position="228"/>
        <end position="249"/>
    </location>
</feature>
<feature type="transmembrane region" description="Helical" evidence="7">
    <location>
        <begin position="329"/>
        <end position="349"/>
    </location>
</feature>
<evidence type="ECO:0000256" key="4">
    <source>
        <dbReference type="ARBA" id="ARBA00023136"/>
    </source>
</evidence>
<gene>
    <name evidence="8" type="ORF">BCR43DRAFT_486492</name>
</gene>
<feature type="transmembrane region" description="Helical" evidence="7">
    <location>
        <begin position="261"/>
        <end position="283"/>
    </location>
</feature>